<dbReference type="EMBL" id="FNJI01000007">
    <property type="protein sequence ID" value="SDO88538.1"/>
    <property type="molecule type" value="Genomic_DNA"/>
</dbReference>
<dbReference type="OrthoDB" id="1677684at2"/>
<gene>
    <name evidence="2" type="ORF">SAMN05660330_01279</name>
</gene>
<dbReference type="Pfam" id="PF03313">
    <property type="entry name" value="SDH_alpha"/>
    <property type="match status" value="1"/>
</dbReference>
<protein>
    <submittedName>
        <fullName evidence="2">L-serine dehydratase</fullName>
    </submittedName>
</protein>
<dbReference type="STRING" id="91360.SAMN05660330_01279"/>
<dbReference type="Proteomes" id="UP000199073">
    <property type="component" value="Unassembled WGS sequence"/>
</dbReference>
<dbReference type="InterPro" id="IPR005130">
    <property type="entry name" value="Ser_deHydtase-like_asu"/>
</dbReference>
<evidence type="ECO:0000313" key="2">
    <source>
        <dbReference type="EMBL" id="SDO88538.1"/>
    </source>
</evidence>
<organism evidence="2 3">
    <name type="scientific">Desulforhopalus singaporensis</name>
    <dbReference type="NCBI Taxonomy" id="91360"/>
    <lineage>
        <taxon>Bacteria</taxon>
        <taxon>Pseudomonadati</taxon>
        <taxon>Thermodesulfobacteriota</taxon>
        <taxon>Desulfobulbia</taxon>
        <taxon>Desulfobulbales</taxon>
        <taxon>Desulfocapsaceae</taxon>
        <taxon>Desulforhopalus</taxon>
    </lineage>
</organism>
<reference evidence="2 3" key="1">
    <citation type="submission" date="2016-10" db="EMBL/GenBank/DDBJ databases">
        <authorList>
            <person name="de Groot N.N."/>
        </authorList>
    </citation>
    <scope>NUCLEOTIDE SEQUENCE [LARGE SCALE GENOMIC DNA]</scope>
    <source>
        <strain evidence="2 3">DSM 12130</strain>
    </source>
</reference>
<name>A0A1H0N7B6_9BACT</name>
<accession>A0A1H0N7B6</accession>
<evidence type="ECO:0000259" key="1">
    <source>
        <dbReference type="Pfam" id="PF03313"/>
    </source>
</evidence>
<sequence length="471" mass="50413">MKKIEQNVEQRGLEFGALTLGDCIDIAVETKCRVSDVIICEAMVQTGLDREQVDHQLINSFGHNFKALATGLESGTSFLFGSVASEMIRPDSSKIVEDDLINKMIIYTLAAQVGNHSVGLQPCAGTGDSCPYAGFMRAVMEDFSHQDCVRSAAVLLKIGTMFRVGKTSTGCNMEGFGAGSAATAGAFVELFGGTPEAVGRAVVLAVSPTIGNPCTPRVMVPGLCATHIGGAIMNGKLASHLAMHTGIPVNVPVDVMIAMAAAVHPLSAKHIVPEVVRHMEPYFRTNDAVEAYVDDAVKSEESQRKARVHETAIETMRDMARRANPIVKPFGTAVVGGSSQAVGSPTNTGRLAHFLAKGKITKVVIDLYPELFARRGINVPGIVMGAVYGASTADGLMYKEVMDRIRRDGIEIEINQVKEYQMQRVTVVASEQSSVVDARNRGGGRLAVVQVEPDLKRCLELAKSLDIEIVQ</sequence>
<proteinExistence type="predicted"/>
<feature type="domain" description="Serine dehydratase-like alpha subunit" evidence="1">
    <location>
        <begin position="169"/>
        <end position="259"/>
    </location>
</feature>
<keyword evidence="3" id="KW-1185">Reference proteome</keyword>
<dbReference type="AlphaFoldDB" id="A0A1H0N7B6"/>
<dbReference type="RefSeq" id="WP_092220922.1">
    <property type="nucleotide sequence ID" value="NZ_FNJI01000007.1"/>
</dbReference>
<evidence type="ECO:0000313" key="3">
    <source>
        <dbReference type="Proteomes" id="UP000199073"/>
    </source>
</evidence>